<keyword evidence="2" id="KW-1133">Transmembrane helix</keyword>
<feature type="region of interest" description="Disordered" evidence="1">
    <location>
        <begin position="1"/>
        <end position="109"/>
    </location>
</feature>
<feature type="compositionally biased region" description="Polar residues" evidence="1">
    <location>
        <begin position="1"/>
        <end position="24"/>
    </location>
</feature>
<keyword evidence="2" id="KW-0812">Transmembrane</keyword>
<evidence type="ECO:0000313" key="4">
    <source>
        <dbReference type="Proteomes" id="UP000271974"/>
    </source>
</evidence>
<dbReference type="AlphaFoldDB" id="A0A3S1BMW5"/>
<sequence length="306" mass="33853">MMSPSNLDQQRSQGAVVSMSSESNDMPFGESTVDITDVEHQPDKSSQSNTALSRHVSERAVRTASSSRTMIKSKSRSVVQMTEKSQVSSSKTALDAARRASAPVVNTQPNASRSIISQTNSEIITETSEEEEDGEINLTQHSYFYNIDPARSNSQTDVDLEYDKRRSVDYSRSNQRFSRDSGNPDTQSVTSRDNQDISNTFFISLCSLYCFIFPSMLSFVAVAASAGSCILLHTGYKTEAHFVARWARWIAFLSLTIGAFYFFEKRYQQFFGNHDTPATTNTTVSSNGTDGNSMTKSNITMTPVAS</sequence>
<proteinExistence type="predicted"/>
<keyword evidence="4" id="KW-1185">Reference proteome</keyword>
<feature type="transmembrane region" description="Helical" evidence="2">
    <location>
        <begin position="246"/>
        <end position="263"/>
    </location>
</feature>
<feature type="region of interest" description="Disordered" evidence="1">
    <location>
        <begin position="169"/>
        <end position="192"/>
    </location>
</feature>
<gene>
    <name evidence="3" type="ORF">EGW08_004880</name>
</gene>
<accession>A0A3S1BMW5</accession>
<feature type="transmembrane region" description="Helical" evidence="2">
    <location>
        <begin position="201"/>
        <end position="226"/>
    </location>
</feature>
<organism evidence="3 4">
    <name type="scientific">Elysia chlorotica</name>
    <name type="common">Eastern emerald elysia</name>
    <name type="synonym">Sea slug</name>
    <dbReference type="NCBI Taxonomy" id="188477"/>
    <lineage>
        <taxon>Eukaryota</taxon>
        <taxon>Metazoa</taxon>
        <taxon>Spiralia</taxon>
        <taxon>Lophotrochozoa</taxon>
        <taxon>Mollusca</taxon>
        <taxon>Gastropoda</taxon>
        <taxon>Heterobranchia</taxon>
        <taxon>Euthyneura</taxon>
        <taxon>Panpulmonata</taxon>
        <taxon>Sacoglossa</taxon>
        <taxon>Placobranchoidea</taxon>
        <taxon>Plakobranchidae</taxon>
        <taxon>Elysia</taxon>
    </lineage>
</organism>
<feature type="compositionally biased region" description="Polar residues" evidence="1">
    <location>
        <begin position="170"/>
        <end position="192"/>
    </location>
</feature>
<evidence type="ECO:0000256" key="2">
    <source>
        <dbReference type="SAM" id="Phobius"/>
    </source>
</evidence>
<feature type="compositionally biased region" description="Polar residues" evidence="1">
    <location>
        <begin position="63"/>
        <end position="92"/>
    </location>
</feature>
<evidence type="ECO:0000313" key="3">
    <source>
        <dbReference type="EMBL" id="RUS87338.1"/>
    </source>
</evidence>
<reference evidence="3 4" key="1">
    <citation type="submission" date="2019-01" db="EMBL/GenBank/DDBJ databases">
        <title>A draft genome assembly of the solar-powered sea slug Elysia chlorotica.</title>
        <authorList>
            <person name="Cai H."/>
            <person name="Li Q."/>
            <person name="Fang X."/>
            <person name="Li J."/>
            <person name="Curtis N.E."/>
            <person name="Altenburger A."/>
            <person name="Shibata T."/>
            <person name="Feng M."/>
            <person name="Maeda T."/>
            <person name="Schwartz J.A."/>
            <person name="Shigenobu S."/>
            <person name="Lundholm N."/>
            <person name="Nishiyama T."/>
            <person name="Yang H."/>
            <person name="Hasebe M."/>
            <person name="Li S."/>
            <person name="Pierce S.K."/>
            <person name="Wang J."/>
        </authorList>
    </citation>
    <scope>NUCLEOTIDE SEQUENCE [LARGE SCALE GENOMIC DNA]</scope>
    <source>
        <strain evidence="3">EC2010</strain>
        <tissue evidence="3">Whole organism of an adult</tissue>
    </source>
</reference>
<name>A0A3S1BMW5_ELYCH</name>
<comment type="caution">
    <text evidence="3">The sequence shown here is derived from an EMBL/GenBank/DDBJ whole genome shotgun (WGS) entry which is preliminary data.</text>
</comment>
<protein>
    <submittedName>
        <fullName evidence="3">Uncharacterized protein</fullName>
    </submittedName>
</protein>
<evidence type="ECO:0000256" key="1">
    <source>
        <dbReference type="SAM" id="MobiDB-lite"/>
    </source>
</evidence>
<dbReference type="Proteomes" id="UP000271974">
    <property type="component" value="Unassembled WGS sequence"/>
</dbReference>
<dbReference type="EMBL" id="RQTK01000113">
    <property type="protein sequence ID" value="RUS87338.1"/>
    <property type="molecule type" value="Genomic_DNA"/>
</dbReference>
<keyword evidence="2" id="KW-0472">Membrane</keyword>